<accession>A0A4R5CCE5</accession>
<dbReference type="RefSeq" id="WP_131889919.1">
    <property type="nucleotide sequence ID" value="NZ_SMKU01000017.1"/>
</dbReference>
<feature type="compositionally biased region" description="Basic and acidic residues" evidence="1">
    <location>
        <begin position="17"/>
        <end position="27"/>
    </location>
</feature>
<proteinExistence type="predicted"/>
<protein>
    <submittedName>
        <fullName evidence="2">Uncharacterized protein</fullName>
    </submittedName>
</protein>
<evidence type="ECO:0000256" key="1">
    <source>
        <dbReference type="SAM" id="MobiDB-lite"/>
    </source>
</evidence>
<dbReference type="EMBL" id="SMKU01000017">
    <property type="protein sequence ID" value="TDD94792.1"/>
    <property type="molecule type" value="Genomic_DNA"/>
</dbReference>
<reference evidence="2 3" key="1">
    <citation type="submission" date="2019-03" db="EMBL/GenBank/DDBJ databases">
        <title>Draft genome sequences of novel Actinobacteria.</title>
        <authorList>
            <person name="Sahin N."/>
            <person name="Ay H."/>
            <person name="Saygin H."/>
        </authorList>
    </citation>
    <scope>NUCLEOTIDE SEQUENCE [LARGE SCALE GENOMIC DNA]</scope>
    <source>
        <strain evidence="2 3">H3C3</strain>
    </source>
</reference>
<organism evidence="2 3">
    <name type="scientific">Actinomadura rubrisoli</name>
    <dbReference type="NCBI Taxonomy" id="2530368"/>
    <lineage>
        <taxon>Bacteria</taxon>
        <taxon>Bacillati</taxon>
        <taxon>Actinomycetota</taxon>
        <taxon>Actinomycetes</taxon>
        <taxon>Streptosporangiales</taxon>
        <taxon>Thermomonosporaceae</taxon>
        <taxon>Actinomadura</taxon>
    </lineage>
</organism>
<dbReference type="OrthoDB" id="3482870at2"/>
<keyword evidence="3" id="KW-1185">Reference proteome</keyword>
<gene>
    <name evidence="2" type="ORF">E1298_06395</name>
</gene>
<evidence type="ECO:0000313" key="2">
    <source>
        <dbReference type="EMBL" id="TDD94792.1"/>
    </source>
</evidence>
<dbReference type="Proteomes" id="UP000294513">
    <property type="component" value="Unassembled WGS sequence"/>
</dbReference>
<dbReference type="AlphaFoldDB" id="A0A4R5CCE5"/>
<comment type="caution">
    <text evidence="2">The sequence shown here is derived from an EMBL/GenBank/DDBJ whole genome shotgun (WGS) entry which is preliminary data.</text>
</comment>
<sequence length="108" mass="11865">MSFDRPRRHGAPTLDASRTDSSGRSEDEALLGKIAAELESLGERATIRRTGSGQPFLSAFGAITRFNEEITTVRRDGQIRAMWAWDEELPADPREAAAAIRRVINPAA</sequence>
<evidence type="ECO:0000313" key="3">
    <source>
        <dbReference type="Proteomes" id="UP000294513"/>
    </source>
</evidence>
<feature type="compositionally biased region" description="Basic residues" evidence="1">
    <location>
        <begin position="1"/>
        <end position="10"/>
    </location>
</feature>
<feature type="region of interest" description="Disordered" evidence="1">
    <location>
        <begin position="1"/>
        <end position="28"/>
    </location>
</feature>
<name>A0A4R5CCE5_9ACTN</name>